<feature type="compositionally biased region" description="Polar residues" evidence="1">
    <location>
        <begin position="382"/>
        <end position="412"/>
    </location>
</feature>
<dbReference type="EMBL" id="KZ303491">
    <property type="protein sequence ID" value="PIA18183.1"/>
    <property type="molecule type" value="Genomic_DNA"/>
</dbReference>
<feature type="region of interest" description="Disordered" evidence="1">
    <location>
        <begin position="306"/>
        <end position="330"/>
    </location>
</feature>
<dbReference type="OrthoDB" id="5575691at2759"/>
<feature type="region of interest" description="Disordered" evidence="1">
    <location>
        <begin position="468"/>
        <end position="507"/>
    </location>
</feature>
<feature type="compositionally biased region" description="Polar residues" evidence="1">
    <location>
        <begin position="490"/>
        <end position="503"/>
    </location>
</feature>
<organism evidence="3 4">
    <name type="scientific">Coemansia reversa (strain ATCC 12441 / NRRL 1564)</name>
    <dbReference type="NCBI Taxonomy" id="763665"/>
    <lineage>
        <taxon>Eukaryota</taxon>
        <taxon>Fungi</taxon>
        <taxon>Fungi incertae sedis</taxon>
        <taxon>Zoopagomycota</taxon>
        <taxon>Kickxellomycotina</taxon>
        <taxon>Kickxellomycetes</taxon>
        <taxon>Kickxellales</taxon>
        <taxon>Kickxellaceae</taxon>
        <taxon>Coemansia</taxon>
    </lineage>
</organism>
<reference evidence="3 4" key="1">
    <citation type="journal article" date="2015" name="Genome Biol. Evol.">
        <title>Phylogenomic analyses indicate that early fungi evolved digesting cell walls of algal ancestors of land plants.</title>
        <authorList>
            <person name="Chang Y."/>
            <person name="Wang S."/>
            <person name="Sekimoto S."/>
            <person name="Aerts A.L."/>
            <person name="Choi C."/>
            <person name="Clum A."/>
            <person name="LaButti K.M."/>
            <person name="Lindquist E.A."/>
            <person name="Yee Ngan C."/>
            <person name="Ohm R.A."/>
            <person name="Salamov A.A."/>
            <person name="Grigoriev I.V."/>
            <person name="Spatafora J.W."/>
            <person name="Berbee M.L."/>
        </authorList>
    </citation>
    <scope>NUCLEOTIDE SEQUENCE [LARGE SCALE GENOMIC DNA]</scope>
    <source>
        <strain evidence="3 4">NRRL 1564</strain>
    </source>
</reference>
<evidence type="ECO:0000313" key="4">
    <source>
        <dbReference type="Proteomes" id="UP000242474"/>
    </source>
</evidence>
<feature type="compositionally biased region" description="Acidic residues" evidence="1">
    <location>
        <begin position="417"/>
        <end position="426"/>
    </location>
</feature>
<proteinExistence type="predicted"/>
<gene>
    <name evidence="3" type="ORF">COEREDRAFT_6917</name>
</gene>
<evidence type="ECO:0000313" key="3">
    <source>
        <dbReference type="EMBL" id="PIA18183.1"/>
    </source>
</evidence>
<dbReference type="AlphaFoldDB" id="A0A2G5BGQ6"/>
<accession>A0A2G5BGQ6</accession>
<feature type="signal peptide" evidence="2">
    <location>
        <begin position="1"/>
        <end position="15"/>
    </location>
</feature>
<feature type="chain" id="PRO_5013619791" evidence="2">
    <location>
        <begin position="16"/>
        <end position="567"/>
    </location>
</feature>
<evidence type="ECO:0000256" key="1">
    <source>
        <dbReference type="SAM" id="MobiDB-lite"/>
    </source>
</evidence>
<evidence type="ECO:0000256" key="2">
    <source>
        <dbReference type="SAM" id="SignalP"/>
    </source>
</evidence>
<dbReference type="Proteomes" id="UP000242474">
    <property type="component" value="Unassembled WGS sequence"/>
</dbReference>
<protein>
    <submittedName>
        <fullName evidence="3">Uncharacterized protein</fullName>
    </submittedName>
</protein>
<keyword evidence="4" id="KW-1185">Reference proteome</keyword>
<keyword evidence="2" id="KW-0732">Signal</keyword>
<sequence>MKVLSVFLFLSSALAQHNSNSGNSNLRLAEAVDTPAVSIDSLQASADAAGDFIETTAATEDVVQSNESENSYTPLFDFDLEPYNVALDIVADALEKLADTMEPLDVPLPMVGAGYYLEVQVKSPKNQNGSPPIDQINSVSIEGGQASPVTEIDIILPGNSDVHQTILIPVDSQETLSPELPPGYLESFGYVSDPVSVPDSEPDDGSLSGSEVIPTDAVEPVYNSYLSPPFLAETEPANAPLTSTFPEVSGSDLLQTISPEAPTAMNTASGLESFKEIETQQEEVSTAPSGFFSGSNVSDAIELSQEETVDPSDVASDFSSITEPPSEDEIEYVTSGSYGLSVSPEEESLTLGSASSSVAVEIVASNSVGFSISQTPAISSSAPGALSLDSTSAVAEQSQLEPENVGSETEGLTSDEVASEEQEEGNADSKTAWNVEDVSNESETLDSVDNGSTPLEFASASIDSDVTMASAPLPFPPFGGPQSQQPPVSDLNNAIDTQSNPTDIPNVESGNIIDTIEVVDALDDNALESSIDAVLHSVIQDYKTVSTPKAAVGFALIHPRSMSTQPE</sequence>
<feature type="region of interest" description="Disordered" evidence="1">
    <location>
        <begin position="382"/>
        <end position="456"/>
    </location>
</feature>
<name>A0A2G5BGQ6_COERN</name>